<keyword evidence="4 6" id="KW-0378">Hydrolase</keyword>
<dbReference type="InterPro" id="IPR029058">
    <property type="entry name" value="AB_hydrolase_fold"/>
</dbReference>
<keyword evidence="6" id="KW-0732">Signal</keyword>
<evidence type="ECO:0000256" key="2">
    <source>
        <dbReference type="ARBA" id="ARBA00022645"/>
    </source>
</evidence>
<evidence type="ECO:0000256" key="6">
    <source>
        <dbReference type="RuleBase" id="RU361156"/>
    </source>
</evidence>
<sequence>MVPRSLLSISLAVVLPCALATQNWSSPARYPGKPTGGYNFEVTDPLENVTWPLPRNWAGSISTRTVGSENNTAFFWGFEKTNGSLTDTNSTEPWMIFLAGGPGYSSIASMLVENIGPIVVTKDSLGPNNNSWHTIADIFFVDNPVGTGYSTVGRGGYPADQEQVATDFFGFLHGLVKIFPGLKTRPLHLVGESYAGRFISYILKAYFGMDPVDRPVTFTNGKIGCSNPALSDFNLFENIPVVRVIETYPQLIDYDTKMYDYLREQAHICQFDFNLTYPQTGGNLPYTPFTKGQRVPQLSSRALSPSEDFMAEWHERWMALPEEEMERWGREPAETERSRRKWMRETLGEDEDVVGDAKSKPASSPSGSASKSKSKKSSKTSKTTTATTAAPNKFPGIPLFNTTLTGEINSFWPLGMRPARHRDDQLGLTFDQFDIPYTVNPITENLHPHNWMNSNTTRAALHAPRNKIWQVTTTTYSWGNAKVGTDPSPPSTSFLDELAANATKENVGIVWYSGNDDALTSHWSTEVVIQNTTFGGIQGFTVKPNTSWFDDAGLYAGVTSGKTSFAKETAVRGRVRQHRMRHAHNTGVLELWTNMARTPLPPAVCCTLPLHDFDARHCRLAFPSPAQHAADAGRPLSRLIRAFPQSGVHDLTMRDWGWSARTPAACLVLRVNRDRRREAEGEMQSKKGKEKKKEEEEREENEKMGEGGWAYLQSMCAGAEPESEFGNNVTALGAGEIQYAAKWITGQTEKERRGYIPRSRPSGGDSNGNVGVSAARNPWGEAWRHLRRHSAMIRCGSHAGAVADATHQRRLLRASLVTTDAVVQTRAMRHAECTPEDSAGPQQAAVSFDKTSCNMESSHRRQLTEPEFMDNGYFIEVADGKDWR</sequence>
<evidence type="ECO:0000256" key="5">
    <source>
        <dbReference type="ARBA" id="ARBA00023180"/>
    </source>
</evidence>
<comment type="similarity">
    <text evidence="1 6">Belongs to the peptidase S10 family.</text>
</comment>
<dbReference type="PANTHER" id="PTHR11802:SF479">
    <property type="entry name" value="CARBOXYPEPTIDASE"/>
    <property type="match status" value="1"/>
</dbReference>
<evidence type="ECO:0000313" key="9">
    <source>
        <dbReference type="Proteomes" id="UP001218218"/>
    </source>
</evidence>
<keyword evidence="3 6" id="KW-0645">Protease</keyword>
<organism evidence="8 9">
    <name type="scientific">Mycena albidolilacea</name>
    <dbReference type="NCBI Taxonomy" id="1033008"/>
    <lineage>
        <taxon>Eukaryota</taxon>
        <taxon>Fungi</taxon>
        <taxon>Dikarya</taxon>
        <taxon>Basidiomycota</taxon>
        <taxon>Agaricomycotina</taxon>
        <taxon>Agaricomycetes</taxon>
        <taxon>Agaricomycetidae</taxon>
        <taxon>Agaricales</taxon>
        <taxon>Marasmiineae</taxon>
        <taxon>Mycenaceae</taxon>
        <taxon>Mycena</taxon>
    </lineage>
</organism>
<comment type="caution">
    <text evidence="8">The sequence shown here is derived from an EMBL/GenBank/DDBJ whole genome shotgun (WGS) entry which is preliminary data.</text>
</comment>
<feature type="compositionally biased region" description="Low complexity" evidence="7">
    <location>
        <begin position="360"/>
        <end position="371"/>
    </location>
</feature>
<dbReference type="SUPFAM" id="SSF53474">
    <property type="entry name" value="alpha/beta-Hydrolases"/>
    <property type="match status" value="1"/>
</dbReference>
<feature type="chain" id="PRO_5041775615" description="Carboxypeptidase" evidence="6">
    <location>
        <begin position="21"/>
        <end position="884"/>
    </location>
</feature>
<evidence type="ECO:0000313" key="8">
    <source>
        <dbReference type="EMBL" id="KAJ7351547.1"/>
    </source>
</evidence>
<name>A0AAD7EVL6_9AGAR</name>
<gene>
    <name evidence="8" type="ORF">DFH08DRAFT_806267</name>
</gene>
<feature type="signal peptide" evidence="6">
    <location>
        <begin position="1"/>
        <end position="20"/>
    </location>
</feature>
<feature type="region of interest" description="Disordered" evidence="7">
    <location>
        <begin position="350"/>
        <end position="395"/>
    </location>
</feature>
<dbReference type="InterPro" id="IPR018202">
    <property type="entry name" value="Ser_caboxypep_ser_AS"/>
</dbReference>
<feature type="compositionally biased region" description="Low complexity" evidence="7">
    <location>
        <begin position="380"/>
        <end position="391"/>
    </location>
</feature>
<dbReference type="Pfam" id="PF00450">
    <property type="entry name" value="Peptidase_S10"/>
    <property type="match status" value="1"/>
</dbReference>
<dbReference type="InterPro" id="IPR001563">
    <property type="entry name" value="Peptidase_S10"/>
</dbReference>
<dbReference type="GO" id="GO:0004185">
    <property type="term" value="F:serine-type carboxypeptidase activity"/>
    <property type="evidence" value="ECO:0007669"/>
    <property type="project" value="UniProtKB-UniRule"/>
</dbReference>
<evidence type="ECO:0000256" key="7">
    <source>
        <dbReference type="SAM" id="MobiDB-lite"/>
    </source>
</evidence>
<dbReference type="PRINTS" id="PR00724">
    <property type="entry name" value="CRBOXYPTASEC"/>
</dbReference>
<dbReference type="EMBL" id="JARIHO010000013">
    <property type="protein sequence ID" value="KAJ7351547.1"/>
    <property type="molecule type" value="Genomic_DNA"/>
</dbReference>
<keyword evidence="9" id="KW-1185">Reference proteome</keyword>
<dbReference type="AlphaFoldDB" id="A0AAD7EVL6"/>
<evidence type="ECO:0000256" key="1">
    <source>
        <dbReference type="ARBA" id="ARBA00009431"/>
    </source>
</evidence>
<dbReference type="GO" id="GO:0006508">
    <property type="term" value="P:proteolysis"/>
    <property type="evidence" value="ECO:0007669"/>
    <property type="project" value="UniProtKB-KW"/>
</dbReference>
<proteinExistence type="inferred from homology"/>
<dbReference type="Gene3D" id="3.40.50.1820">
    <property type="entry name" value="alpha/beta hydrolase"/>
    <property type="match status" value="1"/>
</dbReference>
<dbReference type="Proteomes" id="UP001218218">
    <property type="component" value="Unassembled WGS sequence"/>
</dbReference>
<keyword evidence="5" id="KW-0325">Glycoprotein</keyword>
<keyword evidence="2 6" id="KW-0121">Carboxypeptidase</keyword>
<evidence type="ECO:0000256" key="4">
    <source>
        <dbReference type="ARBA" id="ARBA00022801"/>
    </source>
</evidence>
<dbReference type="EC" id="3.4.16.-" evidence="6"/>
<dbReference type="PANTHER" id="PTHR11802">
    <property type="entry name" value="SERINE PROTEASE FAMILY S10 SERINE CARBOXYPEPTIDASE"/>
    <property type="match status" value="1"/>
</dbReference>
<reference evidence="8" key="1">
    <citation type="submission" date="2023-03" db="EMBL/GenBank/DDBJ databases">
        <title>Massive genome expansion in bonnet fungi (Mycena s.s.) driven by repeated elements and novel gene families across ecological guilds.</title>
        <authorList>
            <consortium name="Lawrence Berkeley National Laboratory"/>
            <person name="Harder C.B."/>
            <person name="Miyauchi S."/>
            <person name="Viragh M."/>
            <person name="Kuo A."/>
            <person name="Thoen E."/>
            <person name="Andreopoulos B."/>
            <person name="Lu D."/>
            <person name="Skrede I."/>
            <person name="Drula E."/>
            <person name="Henrissat B."/>
            <person name="Morin E."/>
            <person name="Kohler A."/>
            <person name="Barry K."/>
            <person name="LaButti K."/>
            <person name="Morin E."/>
            <person name="Salamov A."/>
            <person name="Lipzen A."/>
            <person name="Mereny Z."/>
            <person name="Hegedus B."/>
            <person name="Baldrian P."/>
            <person name="Stursova M."/>
            <person name="Weitz H."/>
            <person name="Taylor A."/>
            <person name="Grigoriev I.V."/>
            <person name="Nagy L.G."/>
            <person name="Martin F."/>
            <person name="Kauserud H."/>
        </authorList>
    </citation>
    <scope>NUCLEOTIDE SEQUENCE</scope>
    <source>
        <strain evidence="8">CBHHK002</strain>
    </source>
</reference>
<accession>A0AAD7EVL6</accession>
<feature type="region of interest" description="Disordered" evidence="7">
    <location>
        <begin position="751"/>
        <end position="770"/>
    </location>
</feature>
<protein>
    <recommendedName>
        <fullName evidence="6">Carboxypeptidase</fullName>
        <ecNumber evidence="6">3.4.16.-</ecNumber>
    </recommendedName>
</protein>
<feature type="region of interest" description="Disordered" evidence="7">
    <location>
        <begin position="676"/>
        <end position="704"/>
    </location>
</feature>
<dbReference type="PROSITE" id="PS00131">
    <property type="entry name" value="CARBOXYPEPT_SER_SER"/>
    <property type="match status" value="1"/>
</dbReference>
<evidence type="ECO:0000256" key="3">
    <source>
        <dbReference type="ARBA" id="ARBA00022670"/>
    </source>
</evidence>